<dbReference type="Gene3D" id="3.30.420.10">
    <property type="entry name" value="Ribonuclease H-like superfamily/Ribonuclease H"/>
    <property type="match status" value="1"/>
</dbReference>
<dbReference type="NCBIfam" id="NF033545">
    <property type="entry name" value="transpos_IS630"/>
    <property type="match status" value="1"/>
</dbReference>
<evidence type="ECO:0000313" key="2">
    <source>
        <dbReference type="EMBL" id="AVD72180.1"/>
    </source>
</evidence>
<evidence type="ECO:0000313" key="3">
    <source>
        <dbReference type="Proteomes" id="UP000239867"/>
    </source>
</evidence>
<dbReference type="KEGG" id="deo:CAY53_01345"/>
<protein>
    <submittedName>
        <fullName evidence="2">Transposase</fullName>
    </submittedName>
</protein>
<feature type="domain" description="Tc1-like transposase DDE" evidence="1">
    <location>
        <begin position="2"/>
        <end position="137"/>
    </location>
</feature>
<dbReference type="Proteomes" id="UP000239867">
    <property type="component" value="Chromosome"/>
</dbReference>
<proteinExistence type="predicted"/>
<dbReference type="InterPro" id="IPR038717">
    <property type="entry name" value="Tc1-like_DDE_dom"/>
</dbReference>
<sequence length="170" mass="19819">MFQDEGRFGRISLSRRCWCPRPHRPVCRSMVTQESVYAYATVSVSDGRLDTLIMPHVNRVCMQIFLDEVASRYPEERLLMILDGAGWHRESCLNIPANMRLVSLPPYSPELHPVEHIWDEVREQYFGNLVFDSLDALEDHLETALRSMELDQPRVKSIVAWSWIINSLLF</sequence>
<gene>
    <name evidence="2" type="ORF">CAY53_01345</name>
</gene>
<dbReference type="InterPro" id="IPR036397">
    <property type="entry name" value="RNaseH_sf"/>
</dbReference>
<dbReference type="Pfam" id="PF13358">
    <property type="entry name" value="DDE_3"/>
    <property type="match status" value="1"/>
</dbReference>
<dbReference type="AlphaFoldDB" id="A0A2L1GRA3"/>
<keyword evidence="3" id="KW-1185">Reference proteome</keyword>
<name>A0A2L1GRA3_9BACT</name>
<evidence type="ECO:0000259" key="1">
    <source>
        <dbReference type="Pfam" id="PF13358"/>
    </source>
</evidence>
<dbReference type="GO" id="GO:0003676">
    <property type="term" value="F:nucleic acid binding"/>
    <property type="evidence" value="ECO:0007669"/>
    <property type="project" value="InterPro"/>
</dbReference>
<organism evidence="2 3">
    <name type="scientific">Desulfobulbus oralis</name>
    <dbReference type="NCBI Taxonomy" id="1986146"/>
    <lineage>
        <taxon>Bacteria</taxon>
        <taxon>Pseudomonadati</taxon>
        <taxon>Thermodesulfobacteriota</taxon>
        <taxon>Desulfobulbia</taxon>
        <taxon>Desulfobulbales</taxon>
        <taxon>Desulfobulbaceae</taxon>
        <taxon>Desulfobulbus</taxon>
    </lineage>
</organism>
<dbReference type="EMBL" id="CP021255">
    <property type="protein sequence ID" value="AVD72180.1"/>
    <property type="molecule type" value="Genomic_DNA"/>
</dbReference>
<accession>A0A2L1GRA3</accession>
<dbReference type="InterPro" id="IPR047655">
    <property type="entry name" value="Transpos_IS630-like"/>
</dbReference>
<reference evidence="2 3" key="1">
    <citation type="journal article" date="2018" name="MBio">
        <title>Insights into the evolution of host association through the isolation and characterization of a novel human periodontal pathobiont, Desulfobulbus oralis.</title>
        <authorList>
            <person name="Cross K.L."/>
            <person name="Chirania P."/>
            <person name="Xiong W."/>
            <person name="Beall C.J."/>
            <person name="Elkins J.G."/>
            <person name="Giannone R.J."/>
            <person name="Griffen A.L."/>
            <person name="Guss A.M."/>
            <person name="Hettich R.L."/>
            <person name="Joshi S.S."/>
            <person name="Mokrzan E.M."/>
            <person name="Martin R.K."/>
            <person name="Zhulin I.B."/>
            <person name="Leys E.J."/>
            <person name="Podar M."/>
        </authorList>
    </citation>
    <scope>NUCLEOTIDE SEQUENCE [LARGE SCALE GENOMIC DNA]</scope>
    <source>
        <strain evidence="2 3">ORNL</strain>
    </source>
</reference>